<dbReference type="SUPFAM" id="SSF51182">
    <property type="entry name" value="RmlC-like cupins"/>
    <property type="match status" value="1"/>
</dbReference>
<comment type="caution">
    <text evidence="2">The sequence shown here is derived from an EMBL/GenBank/DDBJ whole genome shotgun (WGS) entry which is preliminary data.</text>
</comment>
<evidence type="ECO:0000313" key="3">
    <source>
        <dbReference type="Proteomes" id="UP001319080"/>
    </source>
</evidence>
<sequence>MPVIHADKAAVTQVKNGVTRYLIHEQQLMTVVIDFNNGPWEAPDPPHSHVHEQTTYVAAGEIIFFCEGEPDERLKEGDMFCVPSGKLHTIQVLSTHVRLVDSFTPLRTDFLGV</sequence>
<dbReference type="Proteomes" id="UP001319080">
    <property type="component" value="Unassembled WGS sequence"/>
</dbReference>
<dbReference type="Gene3D" id="2.60.120.10">
    <property type="entry name" value="Jelly Rolls"/>
    <property type="match status" value="1"/>
</dbReference>
<name>A0AAP2E0T2_9BACT</name>
<dbReference type="PANTHER" id="PTHR40112:SF1">
    <property type="entry name" value="H2HPP ISOMERASE"/>
    <property type="match status" value="1"/>
</dbReference>
<reference evidence="2 3" key="1">
    <citation type="submission" date="2021-05" db="EMBL/GenBank/DDBJ databases">
        <title>A Polyphasic approach of four new species of the genus Ohtaekwangia: Ohtaekwangia histidinii sp. nov., Ohtaekwangia cretensis sp. nov., Ohtaekwangia indiensis sp. nov., Ohtaekwangia reichenbachii sp. nov. from diverse environment.</title>
        <authorList>
            <person name="Octaviana S."/>
        </authorList>
    </citation>
    <scope>NUCLEOTIDE SEQUENCE [LARGE SCALE GENOMIC DNA]</scope>
    <source>
        <strain evidence="2 3">PWU5</strain>
    </source>
</reference>
<proteinExistence type="predicted"/>
<evidence type="ECO:0000313" key="2">
    <source>
        <dbReference type="EMBL" id="MBT1711050.1"/>
    </source>
</evidence>
<dbReference type="RefSeq" id="WP_254086626.1">
    <property type="nucleotide sequence ID" value="NZ_JAHESE010000029.1"/>
</dbReference>
<protein>
    <submittedName>
        <fullName evidence="2">Cupin domain-containing protein</fullName>
    </submittedName>
</protein>
<dbReference type="AlphaFoldDB" id="A0AAP2E0T2"/>
<dbReference type="EMBL" id="JAHESE010000029">
    <property type="protein sequence ID" value="MBT1711050.1"/>
    <property type="molecule type" value="Genomic_DNA"/>
</dbReference>
<organism evidence="2 3">
    <name type="scientific">Dawidia cretensis</name>
    <dbReference type="NCBI Taxonomy" id="2782350"/>
    <lineage>
        <taxon>Bacteria</taxon>
        <taxon>Pseudomonadati</taxon>
        <taxon>Bacteroidota</taxon>
        <taxon>Cytophagia</taxon>
        <taxon>Cytophagales</taxon>
        <taxon>Chryseotaleaceae</taxon>
        <taxon>Dawidia</taxon>
    </lineage>
</organism>
<dbReference type="Pfam" id="PF07883">
    <property type="entry name" value="Cupin_2"/>
    <property type="match status" value="1"/>
</dbReference>
<accession>A0AAP2E0T2</accession>
<dbReference type="InterPro" id="IPR011051">
    <property type="entry name" value="RmlC_Cupin_sf"/>
</dbReference>
<gene>
    <name evidence="2" type="ORF">KK062_22600</name>
</gene>
<dbReference type="InterPro" id="IPR013096">
    <property type="entry name" value="Cupin_2"/>
</dbReference>
<evidence type="ECO:0000259" key="1">
    <source>
        <dbReference type="Pfam" id="PF07883"/>
    </source>
</evidence>
<dbReference type="InterPro" id="IPR014710">
    <property type="entry name" value="RmlC-like_jellyroll"/>
</dbReference>
<feature type="domain" description="Cupin type-2" evidence="1">
    <location>
        <begin position="44"/>
        <end position="95"/>
    </location>
</feature>
<dbReference type="InterPro" id="IPR052535">
    <property type="entry name" value="Bacilysin_H2HPP_isomerase"/>
</dbReference>
<dbReference type="PANTHER" id="PTHR40112">
    <property type="entry name" value="H2HPP ISOMERASE"/>
    <property type="match status" value="1"/>
</dbReference>
<keyword evidence="3" id="KW-1185">Reference proteome</keyword>